<evidence type="ECO:0000313" key="1">
    <source>
        <dbReference type="EMBL" id="MBP2022591.1"/>
    </source>
</evidence>
<organism evidence="1 2">
    <name type="scientific">Clostridium punense</name>
    <dbReference type="NCBI Taxonomy" id="1054297"/>
    <lineage>
        <taxon>Bacteria</taxon>
        <taxon>Bacillati</taxon>
        <taxon>Bacillota</taxon>
        <taxon>Clostridia</taxon>
        <taxon>Eubacteriales</taxon>
        <taxon>Clostridiaceae</taxon>
        <taxon>Clostridium</taxon>
    </lineage>
</organism>
<proteinExistence type="predicted"/>
<gene>
    <name evidence="1" type="ORF">J2Z44_002414</name>
</gene>
<reference evidence="1 2" key="1">
    <citation type="submission" date="2021-03" db="EMBL/GenBank/DDBJ databases">
        <title>Genomic Encyclopedia of Type Strains, Phase IV (KMG-IV): sequencing the most valuable type-strain genomes for metagenomic binning, comparative biology and taxonomic classification.</title>
        <authorList>
            <person name="Goeker M."/>
        </authorList>
    </citation>
    <scope>NUCLEOTIDE SEQUENCE [LARGE SCALE GENOMIC DNA]</scope>
    <source>
        <strain evidence="1 2">DSM 28650</strain>
    </source>
</reference>
<dbReference type="Proteomes" id="UP001519308">
    <property type="component" value="Unassembled WGS sequence"/>
</dbReference>
<accession>A0ABS4K621</accession>
<evidence type="ECO:0000313" key="2">
    <source>
        <dbReference type="Proteomes" id="UP001519308"/>
    </source>
</evidence>
<protein>
    <submittedName>
        <fullName evidence="1">Uncharacterized protein</fullName>
    </submittedName>
</protein>
<keyword evidence="2" id="KW-1185">Reference proteome</keyword>
<comment type="caution">
    <text evidence="1">The sequence shown here is derived from an EMBL/GenBank/DDBJ whole genome shotgun (WGS) entry which is preliminary data.</text>
</comment>
<name>A0ABS4K621_9CLOT</name>
<sequence>MKDIKIKPQEFVKGKALEYLNELPKFKAFIYKLSFILV</sequence>
<dbReference type="EMBL" id="JAGGLL010000018">
    <property type="protein sequence ID" value="MBP2022591.1"/>
    <property type="molecule type" value="Genomic_DNA"/>
</dbReference>